<keyword evidence="1" id="KW-1133">Transmembrane helix</keyword>
<keyword evidence="1" id="KW-0812">Transmembrane</keyword>
<name>A0A1X2HSR4_SYNRA</name>
<keyword evidence="1" id="KW-0472">Membrane</keyword>
<reference evidence="2 3" key="1">
    <citation type="submission" date="2016-07" db="EMBL/GenBank/DDBJ databases">
        <title>Pervasive Adenine N6-methylation of Active Genes in Fungi.</title>
        <authorList>
            <consortium name="DOE Joint Genome Institute"/>
            <person name="Mondo S.J."/>
            <person name="Dannebaum R.O."/>
            <person name="Kuo R.C."/>
            <person name="Labutti K."/>
            <person name="Haridas S."/>
            <person name="Kuo A."/>
            <person name="Salamov A."/>
            <person name="Ahrendt S.R."/>
            <person name="Lipzen A."/>
            <person name="Sullivan W."/>
            <person name="Andreopoulos W.B."/>
            <person name="Clum A."/>
            <person name="Lindquist E."/>
            <person name="Daum C."/>
            <person name="Ramamoorthy G.K."/>
            <person name="Gryganskyi A."/>
            <person name="Culley D."/>
            <person name="Magnuson J.K."/>
            <person name="James T.Y."/>
            <person name="O'Malley M.A."/>
            <person name="Stajich J.E."/>
            <person name="Spatafora J.W."/>
            <person name="Visel A."/>
            <person name="Grigoriev I.V."/>
        </authorList>
    </citation>
    <scope>NUCLEOTIDE SEQUENCE [LARGE SCALE GENOMIC DNA]</scope>
    <source>
        <strain evidence="2 3">NRRL 2496</strain>
    </source>
</reference>
<dbReference type="InParanoid" id="A0A1X2HSR4"/>
<accession>A0A1X2HSR4</accession>
<dbReference type="Proteomes" id="UP000242180">
    <property type="component" value="Unassembled WGS sequence"/>
</dbReference>
<sequence length="113" mass="12905">MMQDRWGCTDPSLSPDMYELLLPLSLTLDLDDTCFIFFFLLTCLGLPCSVMGKRVCVTLQKKKDRLWQSALLVMTTVRHVTRFTRQTKEGPSLQLFSLFPSITHSRSLSLICA</sequence>
<gene>
    <name evidence="2" type="ORF">BCR43DRAFT_481792</name>
</gene>
<evidence type="ECO:0000313" key="2">
    <source>
        <dbReference type="EMBL" id="ORZ02589.1"/>
    </source>
</evidence>
<keyword evidence="3" id="KW-1185">Reference proteome</keyword>
<comment type="caution">
    <text evidence="2">The sequence shown here is derived from an EMBL/GenBank/DDBJ whole genome shotgun (WGS) entry which is preliminary data.</text>
</comment>
<feature type="transmembrane region" description="Helical" evidence="1">
    <location>
        <begin position="35"/>
        <end position="56"/>
    </location>
</feature>
<proteinExistence type="predicted"/>
<protein>
    <submittedName>
        <fullName evidence="2">Uncharacterized protein</fullName>
    </submittedName>
</protein>
<dbReference type="AlphaFoldDB" id="A0A1X2HSR4"/>
<evidence type="ECO:0000313" key="3">
    <source>
        <dbReference type="Proteomes" id="UP000242180"/>
    </source>
</evidence>
<dbReference type="EMBL" id="MCGN01000001">
    <property type="protein sequence ID" value="ORZ02589.1"/>
    <property type="molecule type" value="Genomic_DNA"/>
</dbReference>
<organism evidence="2 3">
    <name type="scientific">Syncephalastrum racemosum</name>
    <name type="common">Filamentous fungus</name>
    <dbReference type="NCBI Taxonomy" id="13706"/>
    <lineage>
        <taxon>Eukaryota</taxon>
        <taxon>Fungi</taxon>
        <taxon>Fungi incertae sedis</taxon>
        <taxon>Mucoromycota</taxon>
        <taxon>Mucoromycotina</taxon>
        <taxon>Mucoromycetes</taxon>
        <taxon>Mucorales</taxon>
        <taxon>Syncephalastraceae</taxon>
        <taxon>Syncephalastrum</taxon>
    </lineage>
</organism>
<evidence type="ECO:0000256" key="1">
    <source>
        <dbReference type="SAM" id="Phobius"/>
    </source>
</evidence>